<dbReference type="InterPro" id="IPR010331">
    <property type="entry name" value="ExoD"/>
</dbReference>
<feature type="transmembrane region" description="Helical" evidence="1">
    <location>
        <begin position="118"/>
        <end position="140"/>
    </location>
</feature>
<evidence type="ECO:0000256" key="1">
    <source>
        <dbReference type="SAM" id="Phobius"/>
    </source>
</evidence>
<dbReference type="AlphaFoldDB" id="A0A845B7Q5"/>
<keyword evidence="1" id="KW-0472">Membrane</keyword>
<keyword evidence="1" id="KW-1133">Transmembrane helix</keyword>
<comment type="caution">
    <text evidence="2">The sequence shown here is derived from an EMBL/GenBank/DDBJ whole genome shotgun (WGS) entry which is preliminary data.</text>
</comment>
<feature type="transmembrane region" description="Helical" evidence="1">
    <location>
        <begin position="146"/>
        <end position="166"/>
    </location>
</feature>
<proteinExistence type="predicted"/>
<dbReference type="PANTHER" id="PTHR41795">
    <property type="entry name" value="EXOPOLYSACCHARIDE SYNTHESIS PROTEIN"/>
    <property type="match status" value="1"/>
</dbReference>
<gene>
    <name evidence="2" type="ORF">GRI65_13690</name>
</gene>
<dbReference type="PIRSF" id="PIRSF033239">
    <property type="entry name" value="ExoD"/>
    <property type="match status" value="1"/>
</dbReference>
<feature type="transmembrane region" description="Helical" evidence="1">
    <location>
        <begin position="171"/>
        <end position="192"/>
    </location>
</feature>
<organism evidence="2 3">
    <name type="scientific">Allopontixanthobacter sediminis</name>
    <dbReference type="NCBI Taxonomy" id="1689985"/>
    <lineage>
        <taxon>Bacteria</taxon>
        <taxon>Pseudomonadati</taxon>
        <taxon>Pseudomonadota</taxon>
        <taxon>Alphaproteobacteria</taxon>
        <taxon>Sphingomonadales</taxon>
        <taxon>Erythrobacteraceae</taxon>
        <taxon>Allopontixanthobacter</taxon>
    </lineage>
</organism>
<name>A0A845B7Q5_9SPHN</name>
<dbReference type="Pfam" id="PF06055">
    <property type="entry name" value="ExoD"/>
    <property type="match status" value="1"/>
</dbReference>
<accession>A0A845B7Q5</accession>
<reference evidence="2 3" key="1">
    <citation type="submission" date="2019-12" db="EMBL/GenBank/DDBJ databases">
        <title>Genomic-based taxomic classification of the family Erythrobacteraceae.</title>
        <authorList>
            <person name="Xu L."/>
        </authorList>
    </citation>
    <scope>NUCLEOTIDE SEQUENCE [LARGE SCALE GENOMIC DNA]</scope>
    <source>
        <strain evidence="2 3">KCTC 42453</strain>
    </source>
</reference>
<evidence type="ECO:0000313" key="3">
    <source>
        <dbReference type="Proteomes" id="UP000431922"/>
    </source>
</evidence>
<protein>
    <submittedName>
        <fullName evidence="2">Exopolysaccharide biosynthesis protein</fullName>
    </submittedName>
</protein>
<sequence length="202" mass="21380">MPIKSVCDILDELRDLAGTEDRVTIGDVLDAIGDRSYGPALMLPALIEISPIGGIPGVPTFLALIIAITAVQLLIGKEHLWMPQFIQRRSVSAKKLRAAADKSNGLAHRLDKWFHGRLPAFVTGVWQRIAAGTVILLCLLVPPLEFIPFASTVPMLVIMGIGLAILVRDGLLMLIAISAGAVTVVAGLGIAGSTDLFGSQAE</sequence>
<dbReference type="OrthoDB" id="7949130at2"/>
<dbReference type="EMBL" id="WTYL01000003">
    <property type="protein sequence ID" value="MXP45502.1"/>
    <property type="molecule type" value="Genomic_DNA"/>
</dbReference>
<dbReference type="Proteomes" id="UP000431922">
    <property type="component" value="Unassembled WGS sequence"/>
</dbReference>
<dbReference type="PANTHER" id="PTHR41795:SF1">
    <property type="entry name" value="EXOPOLYSACCHARIDE SYNTHESIS PROTEIN"/>
    <property type="match status" value="1"/>
</dbReference>
<keyword evidence="3" id="KW-1185">Reference proteome</keyword>
<feature type="transmembrane region" description="Helical" evidence="1">
    <location>
        <begin position="52"/>
        <end position="75"/>
    </location>
</feature>
<keyword evidence="1" id="KW-0812">Transmembrane</keyword>
<evidence type="ECO:0000313" key="2">
    <source>
        <dbReference type="EMBL" id="MXP45502.1"/>
    </source>
</evidence>